<dbReference type="InterPro" id="IPR013083">
    <property type="entry name" value="Znf_RING/FYVE/PHD"/>
</dbReference>
<dbReference type="OrthoDB" id="8062037at2759"/>
<evidence type="ECO:0000313" key="9">
    <source>
        <dbReference type="Proteomes" id="UP000613740"/>
    </source>
</evidence>
<dbReference type="InterPro" id="IPR007621">
    <property type="entry name" value="TPM_dom"/>
</dbReference>
<sequence length="639" mass="65091">MRQMRTTGDPAEYAETFARSLHDRWGVGSSECNNGVLFFLSLNDRQLYISTGAGAKHVLTFNVLGDIISDIRPILREGRFGDAVERGVVNIGLALAGRPVQPGADAKPWSWDDAVGLGIFASIVGGLIYFSSRSARRQQRRYSDCKSKLEKLKRDQAALRANSYNPTSCPVCLEDFATDLDTAQRAAEGAAGAAGAAAAERAAAAGAGGSGGAAGGAGTGGAAGAGLGLGLGLGLSHQRSGSVGAAPAGSDVPLQEVGSFSSAGASASWGADGAGRALAGEAQAPASGPDGKGPGGLLGGRKAAAAAAADAEDRELKEPLMSPRADAGSSGAAGGAAAAAAGGAAAAAGGAAAQPAERRPLVLPCGHAFCEPCIKAWLDQKKVTCPICRRPIDDEDGPQDPSAQGPQARRPPGTTSTPRDPNAPGGSAGGPSGSSGPRPPCSVDDGFYDPSAQPATGMFDTPNAHMYDDPNVPPHFHHMHPGPGMGTGMGLGMGDPYAGGSAGILPRLRLRWGARRRFGAGIGFGGGPYGAGYGGGYGYGGYGPYGYGGRMNEEMLMAEMLFRLRQLQRQHPDFVSGQMLQQWEQDLRQGREFNSEQLRQFQLRDPATRAQLESSGRSGARVNFGGGSSRGGGGRGGSW</sequence>
<keyword evidence="3" id="KW-0862">Zinc</keyword>
<keyword evidence="9" id="KW-1185">Reference proteome</keyword>
<dbReference type="Gene3D" id="3.30.40.10">
    <property type="entry name" value="Zinc/RING finger domain, C3HC4 (zinc finger)"/>
    <property type="match status" value="1"/>
</dbReference>
<dbReference type="PROSITE" id="PS00518">
    <property type="entry name" value="ZF_RING_1"/>
    <property type="match status" value="1"/>
</dbReference>
<dbReference type="Gene3D" id="3.10.310.50">
    <property type="match status" value="1"/>
</dbReference>
<evidence type="ECO:0000256" key="5">
    <source>
        <dbReference type="SAM" id="Coils"/>
    </source>
</evidence>
<feature type="compositionally biased region" description="Gly residues" evidence="6">
    <location>
        <begin position="624"/>
        <end position="639"/>
    </location>
</feature>
<evidence type="ECO:0000256" key="2">
    <source>
        <dbReference type="ARBA" id="ARBA00022771"/>
    </source>
</evidence>
<dbReference type="GO" id="GO:0008270">
    <property type="term" value="F:zinc ion binding"/>
    <property type="evidence" value="ECO:0007669"/>
    <property type="project" value="UniProtKB-KW"/>
</dbReference>
<feature type="domain" description="RING-type" evidence="7">
    <location>
        <begin position="362"/>
        <end position="389"/>
    </location>
</feature>
<feature type="compositionally biased region" description="Low complexity" evidence="6">
    <location>
        <begin position="300"/>
        <end position="309"/>
    </location>
</feature>
<evidence type="ECO:0000259" key="7">
    <source>
        <dbReference type="PROSITE" id="PS50089"/>
    </source>
</evidence>
<keyword evidence="5" id="KW-0175">Coiled coil</keyword>
<evidence type="ECO:0000256" key="3">
    <source>
        <dbReference type="ARBA" id="ARBA00022833"/>
    </source>
</evidence>
<proteinExistence type="predicted"/>
<dbReference type="Pfam" id="PF00097">
    <property type="entry name" value="zf-C3HC4"/>
    <property type="match status" value="1"/>
</dbReference>
<feature type="region of interest" description="Disordered" evidence="6">
    <location>
        <begin position="281"/>
        <end position="335"/>
    </location>
</feature>
<feature type="compositionally biased region" description="Gly residues" evidence="6">
    <location>
        <begin position="290"/>
        <end position="299"/>
    </location>
</feature>
<dbReference type="InterPro" id="IPR018957">
    <property type="entry name" value="Znf_C3HC4_RING-type"/>
</dbReference>
<evidence type="ECO:0000256" key="1">
    <source>
        <dbReference type="ARBA" id="ARBA00022723"/>
    </source>
</evidence>
<dbReference type="AlphaFoldDB" id="A0A835WKT6"/>
<reference evidence="8" key="1">
    <citation type="journal article" date="2020" name="bioRxiv">
        <title>Comparative genomics of Chlamydomonas.</title>
        <authorList>
            <person name="Craig R.J."/>
            <person name="Hasan A.R."/>
            <person name="Ness R.W."/>
            <person name="Keightley P.D."/>
        </authorList>
    </citation>
    <scope>NUCLEOTIDE SEQUENCE</scope>
    <source>
        <strain evidence="8">CCAP 11/173</strain>
    </source>
</reference>
<dbReference type="InterPro" id="IPR017907">
    <property type="entry name" value="Znf_RING_CS"/>
</dbReference>
<feature type="region of interest" description="Disordered" evidence="6">
    <location>
        <begin position="392"/>
        <end position="464"/>
    </location>
</feature>
<dbReference type="Pfam" id="PF04536">
    <property type="entry name" value="TPM_phosphatase"/>
    <property type="match status" value="1"/>
</dbReference>
<evidence type="ECO:0000256" key="4">
    <source>
        <dbReference type="PROSITE-ProRule" id="PRU00175"/>
    </source>
</evidence>
<dbReference type="CDD" id="cd16449">
    <property type="entry name" value="RING-HC"/>
    <property type="match status" value="1"/>
</dbReference>
<protein>
    <recommendedName>
        <fullName evidence="7">RING-type domain-containing protein</fullName>
    </recommendedName>
</protein>
<dbReference type="GO" id="GO:0016020">
    <property type="term" value="C:membrane"/>
    <property type="evidence" value="ECO:0007669"/>
    <property type="project" value="TreeGrafter"/>
</dbReference>
<gene>
    <name evidence="8" type="ORF">HYH02_005675</name>
</gene>
<dbReference type="SMART" id="SM00184">
    <property type="entry name" value="RING"/>
    <property type="match status" value="1"/>
</dbReference>
<evidence type="ECO:0000256" key="6">
    <source>
        <dbReference type="SAM" id="MobiDB-lite"/>
    </source>
</evidence>
<feature type="region of interest" description="Disordered" evidence="6">
    <location>
        <begin position="609"/>
        <end position="639"/>
    </location>
</feature>
<keyword evidence="1" id="KW-0479">Metal-binding</keyword>
<dbReference type="InterPro" id="IPR001841">
    <property type="entry name" value="Znf_RING"/>
</dbReference>
<dbReference type="SUPFAM" id="SSF57850">
    <property type="entry name" value="RING/U-box"/>
    <property type="match status" value="1"/>
</dbReference>
<feature type="coiled-coil region" evidence="5">
    <location>
        <begin position="135"/>
        <end position="162"/>
    </location>
</feature>
<name>A0A835WKT6_9CHLO</name>
<dbReference type="EMBL" id="JAEHOD010000014">
    <property type="protein sequence ID" value="KAG2449533.1"/>
    <property type="molecule type" value="Genomic_DNA"/>
</dbReference>
<dbReference type="PROSITE" id="PS50089">
    <property type="entry name" value="ZF_RING_2"/>
    <property type="match status" value="1"/>
</dbReference>
<evidence type="ECO:0000313" key="8">
    <source>
        <dbReference type="EMBL" id="KAG2449533.1"/>
    </source>
</evidence>
<comment type="caution">
    <text evidence="8">The sequence shown here is derived from an EMBL/GenBank/DDBJ whole genome shotgun (WGS) entry which is preliminary data.</text>
</comment>
<keyword evidence="2 4" id="KW-0863">Zinc-finger</keyword>
<dbReference type="Proteomes" id="UP000613740">
    <property type="component" value="Unassembled WGS sequence"/>
</dbReference>
<dbReference type="PANTHER" id="PTHR33748:SF5">
    <property type="entry name" value="GROUND-LIKE DOMAIN-CONTAINING PROTEIN"/>
    <property type="match status" value="1"/>
</dbReference>
<organism evidence="8 9">
    <name type="scientific">Chlamydomonas schloesseri</name>
    <dbReference type="NCBI Taxonomy" id="2026947"/>
    <lineage>
        <taxon>Eukaryota</taxon>
        <taxon>Viridiplantae</taxon>
        <taxon>Chlorophyta</taxon>
        <taxon>core chlorophytes</taxon>
        <taxon>Chlorophyceae</taxon>
        <taxon>CS clade</taxon>
        <taxon>Chlamydomonadales</taxon>
        <taxon>Chlamydomonadaceae</taxon>
        <taxon>Chlamydomonas</taxon>
    </lineage>
</organism>
<accession>A0A835WKT6</accession>
<dbReference type="PANTHER" id="PTHR33748">
    <property type="entry name" value="PROTEIN CBG04600"/>
    <property type="match status" value="1"/>
</dbReference>